<dbReference type="Pfam" id="PF13783">
    <property type="entry name" value="DUF4177"/>
    <property type="match status" value="1"/>
</dbReference>
<proteinExistence type="predicted"/>
<sequence>MKEYKTISVETDQNWGGAKGSVNTAALDETLNLMAREGWELVCVEDLKHTAGSGTLLCIFSRDMQS</sequence>
<dbReference type="AlphaFoldDB" id="A0A517R4R2"/>
<dbReference type="RefSeq" id="WP_145364908.1">
    <property type="nucleotide sequence ID" value="NZ_CP036268.1"/>
</dbReference>
<dbReference type="KEGG" id="svp:Pan189_32390"/>
<reference evidence="1 2" key="1">
    <citation type="submission" date="2019-02" db="EMBL/GenBank/DDBJ databases">
        <title>Deep-cultivation of Planctomycetes and their phenomic and genomic characterization uncovers novel biology.</title>
        <authorList>
            <person name="Wiegand S."/>
            <person name="Jogler M."/>
            <person name="Boedeker C."/>
            <person name="Pinto D."/>
            <person name="Vollmers J."/>
            <person name="Rivas-Marin E."/>
            <person name="Kohn T."/>
            <person name="Peeters S.H."/>
            <person name="Heuer A."/>
            <person name="Rast P."/>
            <person name="Oberbeckmann S."/>
            <person name="Bunk B."/>
            <person name="Jeske O."/>
            <person name="Meyerdierks A."/>
            <person name="Storesund J.E."/>
            <person name="Kallscheuer N."/>
            <person name="Luecker S."/>
            <person name="Lage O.M."/>
            <person name="Pohl T."/>
            <person name="Merkel B.J."/>
            <person name="Hornburger P."/>
            <person name="Mueller R.-W."/>
            <person name="Bruemmer F."/>
            <person name="Labrenz M."/>
            <person name="Spormann A.M."/>
            <person name="Op den Camp H."/>
            <person name="Overmann J."/>
            <person name="Amann R."/>
            <person name="Jetten M.S.M."/>
            <person name="Mascher T."/>
            <person name="Medema M.H."/>
            <person name="Devos D.P."/>
            <person name="Kaster A.-K."/>
            <person name="Ovreas L."/>
            <person name="Rohde M."/>
            <person name="Galperin M.Y."/>
            <person name="Jogler C."/>
        </authorList>
    </citation>
    <scope>NUCLEOTIDE SEQUENCE [LARGE SCALE GENOMIC DNA]</scope>
    <source>
        <strain evidence="1 2">Pan189</strain>
    </source>
</reference>
<keyword evidence="2" id="KW-1185">Reference proteome</keyword>
<dbReference type="OrthoDB" id="5432776at2"/>
<name>A0A517R4R2_9PLAN</name>
<accession>A0A517R4R2</accession>
<gene>
    <name evidence="1" type="ORF">Pan189_32390</name>
</gene>
<dbReference type="InterPro" id="IPR025234">
    <property type="entry name" value="YjzH-like"/>
</dbReference>
<protein>
    <recommendedName>
        <fullName evidence="3">DUF4177 domain-containing protein</fullName>
    </recommendedName>
</protein>
<dbReference type="Proteomes" id="UP000317318">
    <property type="component" value="Chromosome"/>
</dbReference>
<organism evidence="1 2">
    <name type="scientific">Stratiformator vulcanicus</name>
    <dbReference type="NCBI Taxonomy" id="2527980"/>
    <lineage>
        <taxon>Bacteria</taxon>
        <taxon>Pseudomonadati</taxon>
        <taxon>Planctomycetota</taxon>
        <taxon>Planctomycetia</taxon>
        <taxon>Planctomycetales</taxon>
        <taxon>Planctomycetaceae</taxon>
        <taxon>Stratiformator</taxon>
    </lineage>
</organism>
<evidence type="ECO:0000313" key="1">
    <source>
        <dbReference type="EMBL" id="QDT38840.1"/>
    </source>
</evidence>
<evidence type="ECO:0000313" key="2">
    <source>
        <dbReference type="Proteomes" id="UP000317318"/>
    </source>
</evidence>
<dbReference type="EMBL" id="CP036268">
    <property type="protein sequence ID" value="QDT38840.1"/>
    <property type="molecule type" value="Genomic_DNA"/>
</dbReference>
<evidence type="ECO:0008006" key="3">
    <source>
        <dbReference type="Google" id="ProtNLM"/>
    </source>
</evidence>